<dbReference type="InterPro" id="IPR018087">
    <property type="entry name" value="Glyco_hydro_5_CS"/>
</dbReference>
<evidence type="ECO:0000259" key="5">
    <source>
        <dbReference type="Pfam" id="PF00150"/>
    </source>
</evidence>
<dbReference type="PANTHER" id="PTHR34142">
    <property type="entry name" value="ENDO-BETA-1,4-GLUCANASE A"/>
    <property type="match status" value="1"/>
</dbReference>
<proteinExistence type="inferred from homology"/>
<reference evidence="6 7" key="1">
    <citation type="submission" date="2024-04" db="EMBL/GenBank/DDBJ databases">
        <title>Flavobacterium sp. DGU11 16S ribosomal RNA gene Genome sequencing and assembly.</title>
        <authorList>
            <person name="Park S."/>
        </authorList>
    </citation>
    <scope>NUCLEOTIDE SEQUENCE [LARGE SCALE GENOMIC DNA]</scope>
    <source>
        <strain evidence="6 7">DGU11</strain>
    </source>
</reference>
<dbReference type="InterPro" id="IPR001547">
    <property type="entry name" value="Glyco_hydro_5"/>
</dbReference>
<comment type="similarity">
    <text evidence="3">Belongs to the glycosyl hydrolase 5 (cellulase A) family.</text>
</comment>
<dbReference type="PROSITE" id="PS00659">
    <property type="entry name" value="GLYCOSYL_HYDROL_F5"/>
    <property type="match status" value="1"/>
</dbReference>
<dbReference type="PANTHER" id="PTHR34142:SF1">
    <property type="entry name" value="GLYCOSIDE HYDROLASE FAMILY 5 DOMAIN-CONTAINING PROTEIN"/>
    <property type="match status" value="1"/>
</dbReference>
<dbReference type="Proteomes" id="UP001464555">
    <property type="component" value="Unassembled WGS sequence"/>
</dbReference>
<feature type="chain" id="PRO_5046276933" evidence="4">
    <location>
        <begin position="21"/>
        <end position="333"/>
    </location>
</feature>
<keyword evidence="4" id="KW-0732">Signal</keyword>
<keyword evidence="2 3" id="KW-0326">Glycosidase</keyword>
<dbReference type="GO" id="GO:0016787">
    <property type="term" value="F:hydrolase activity"/>
    <property type="evidence" value="ECO:0007669"/>
    <property type="project" value="UniProtKB-KW"/>
</dbReference>
<dbReference type="SUPFAM" id="SSF51445">
    <property type="entry name" value="(Trans)glycosidases"/>
    <property type="match status" value="1"/>
</dbReference>
<protein>
    <submittedName>
        <fullName evidence="6">Glycoside hydrolase family 5 protein</fullName>
    </submittedName>
</protein>
<evidence type="ECO:0000256" key="2">
    <source>
        <dbReference type="ARBA" id="ARBA00023295"/>
    </source>
</evidence>
<evidence type="ECO:0000313" key="7">
    <source>
        <dbReference type="Proteomes" id="UP001464555"/>
    </source>
</evidence>
<evidence type="ECO:0000313" key="6">
    <source>
        <dbReference type="EMBL" id="MEL1245415.1"/>
    </source>
</evidence>
<evidence type="ECO:0000256" key="4">
    <source>
        <dbReference type="SAM" id="SignalP"/>
    </source>
</evidence>
<feature type="signal peptide" evidence="4">
    <location>
        <begin position="1"/>
        <end position="20"/>
    </location>
</feature>
<keyword evidence="7" id="KW-1185">Reference proteome</keyword>
<evidence type="ECO:0000256" key="3">
    <source>
        <dbReference type="RuleBase" id="RU361153"/>
    </source>
</evidence>
<sequence>MKKHLNLLSIALLFTALSFGQGVKEYGQLSVKGTQLVNKDGKQVMLRGMSFGWHSFWPRFYNPGAVKWLKDDWHANVVRAAMGIETGSKGLTYKENPADAKAKIRAVVDGAINEDIYVIIDWHSHNINLKEAMAFFDEMSKTYGKHPNVIYEIFNEPDEESWADVKAYSEAVIKVIRKNDPDNIILVGCPHWDQDINLPAADPIKGYNNLMYTVHFYAATHKQELRDRTDAALQKGLPIFISECAGMEATGDGPLNVEEWERWISWMEARGLSWITWSVSDKDETCSVLKKSAASDGNWKASDLKESGIKTREYLRNLNGAARKNRQYSVDGN</sequence>
<keyword evidence="1 3" id="KW-0378">Hydrolase</keyword>
<organism evidence="6 7">
    <name type="scientific">Flavobacterium arundinis</name>
    <dbReference type="NCBI Taxonomy" id="3139143"/>
    <lineage>
        <taxon>Bacteria</taxon>
        <taxon>Pseudomonadati</taxon>
        <taxon>Bacteroidota</taxon>
        <taxon>Flavobacteriia</taxon>
        <taxon>Flavobacteriales</taxon>
        <taxon>Flavobacteriaceae</taxon>
        <taxon>Flavobacterium</taxon>
    </lineage>
</organism>
<feature type="domain" description="Glycoside hydrolase family 5" evidence="5">
    <location>
        <begin position="37"/>
        <end position="282"/>
    </location>
</feature>
<dbReference type="Gene3D" id="3.20.20.80">
    <property type="entry name" value="Glycosidases"/>
    <property type="match status" value="1"/>
</dbReference>
<dbReference type="Pfam" id="PF00150">
    <property type="entry name" value="Cellulase"/>
    <property type="match status" value="1"/>
</dbReference>
<name>A0ABU9HZ32_9FLAO</name>
<evidence type="ECO:0000256" key="1">
    <source>
        <dbReference type="ARBA" id="ARBA00022801"/>
    </source>
</evidence>
<gene>
    <name evidence="6" type="ORF">AAEO56_14165</name>
</gene>
<dbReference type="InterPro" id="IPR017853">
    <property type="entry name" value="GH"/>
</dbReference>
<dbReference type="RefSeq" id="WP_341697728.1">
    <property type="nucleotide sequence ID" value="NZ_JBBYHR010000008.1"/>
</dbReference>
<accession>A0ABU9HZ32</accession>
<comment type="caution">
    <text evidence="6">The sequence shown here is derived from an EMBL/GenBank/DDBJ whole genome shotgun (WGS) entry which is preliminary data.</text>
</comment>
<dbReference type="EMBL" id="JBBYHR010000008">
    <property type="protein sequence ID" value="MEL1245415.1"/>
    <property type="molecule type" value="Genomic_DNA"/>
</dbReference>